<feature type="transmembrane region" description="Helical" evidence="1">
    <location>
        <begin position="78"/>
        <end position="98"/>
    </location>
</feature>
<keyword evidence="3" id="KW-1185">Reference proteome</keyword>
<keyword evidence="1" id="KW-0472">Membrane</keyword>
<feature type="transmembrane region" description="Helical" evidence="1">
    <location>
        <begin position="21"/>
        <end position="41"/>
    </location>
</feature>
<dbReference type="Proteomes" id="UP000537775">
    <property type="component" value="Unassembled WGS sequence"/>
</dbReference>
<sequence>MTRADASRTVPSAEHLRRSALRALPFQLGYLVIAAALGFAGAVIHPLLVTLLVVALWAPTLAELIFRTTLPVVLQLHYMVFLTAGAFAGSGLDLYRAIPDWDTVVHADSGVLLAWLGLLFVRRTEERTGALSPRWFALTVTALTPLAFATLWEICEYASDALVGTTSQGGLQDTMTDILAGTLGGLATVAFVMVVPRPRSVVPPSLERARAA</sequence>
<name>A0A7X0KTT6_9MICO</name>
<organism evidence="2 3">
    <name type="scientific">Microbacterium thalassium</name>
    <dbReference type="NCBI Taxonomy" id="362649"/>
    <lineage>
        <taxon>Bacteria</taxon>
        <taxon>Bacillati</taxon>
        <taxon>Actinomycetota</taxon>
        <taxon>Actinomycetes</taxon>
        <taxon>Micrococcales</taxon>
        <taxon>Microbacteriaceae</taxon>
        <taxon>Microbacterium</taxon>
    </lineage>
</organism>
<feature type="transmembrane region" description="Helical" evidence="1">
    <location>
        <begin position="47"/>
        <end position="66"/>
    </location>
</feature>
<feature type="transmembrane region" description="Helical" evidence="1">
    <location>
        <begin position="104"/>
        <end position="121"/>
    </location>
</feature>
<dbReference type="RefSeq" id="WP_184749648.1">
    <property type="nucleotide sequence ID" value="NZ_BAAAJR010000003.1"/>
</dbReference>
<keyword evidence="1" id="KW-1133">Transmembrane helix</keyword>
<dbReference type="Pfam" id="PF09997">
    <property type="entry name" value="DUF2238"/>
    <property type="match status" value="1"/>
</dbReference>
<keyword evidence="1" id="KW-0812">Transmembrane</keyword>
<evidence type="ECO:0000256" key="1">
    <source>
        <dbReference type="SAM" id="Phobius"/>
    </source>
</evidence>
<evidence type="ECO:0000313" key="2">
    <source>
        <dbReference type="EMBL" id="MBB6390393.1"/>
    </source>
</evidence>
<protein>
    <submittedName>
        <fullName evidence="2">Putative membrane protein YjdF</fullName>
    </submittedName>
</protein>
<comment type="caution">
    <text evidence="2">The sequence shown here is derived from an EMBL/GenBank/DDBJ whole genome shotgun (WGS) entry which is preliminary data.</text>
</comment>
<feature type="transmembrane region" description="Helical" evidence="1">
    <location>
        <begin position="133"/>
        <end position="154"/>
    </location>
</feature>
<proteinExistence type="predicted"/>
<gene>
    <name evidence="2" type="ORF">HD594_000706</name>
</gene>
<dbReference type="InterPro" id="IPR014509">
    <property type="entry name" value="YjdF-like"/>
</dbReference>
<feature type="transmembrane region" description="Helical" evidence="1">
    <location>
        <begin position="174"/>
        <end position="195"/>
    </location>
</feature>
<accession>A0A7X0KTT6</accession>
<evidence type="ECO:0000313" key="3">
    <source>
        <dbReference type="Proteomes" id="UP000537775"/>
    </source>
</evidence>
<reference evidence="2 3" key="1">
    <citation type="submission" date="2020-08" db="EMBL/GenBank/DDBJ databases">
        <title>Sequencing the genomes of 1000 actinobacteria strains.</title>
        <authorList>
            <person name="Klenk H.-P."/>
        </authorList>
    </citation>
    <scope>NUCLEOTIDE SEQUENCE [LARGE SCALE GENOMIC DNA]</scope>
    <source>
        <strain evidence="2 3">DSM 12511</strain>
    </source>
</reference>
<dbReference type="EMBL" id="JACHML010000001">
    <property type="protein sequence ID" value="MBB6390393.1"/>
    <property type="molecule type" value="Genomic_DNA"/>
</dbReference>
<dbReference type="AlphaFoldDB" id="A0A7X0KTT6"/>